<dbReference type="EMBL" id="MNYI01000214">
    <property type="protein sequence ID" value="OIP37317.1"/>
    <property type="molecule type" value="Genomic_DNA"/>
</dbReference>
<evidence type="ECO:0000313" key="1">
    <source>
        <dbReference type="EMBL" id="OIP37317.1"/>
    </source>
</evidence>
<accession>A0A1J5DMC8</accession>
<dbReference type="STRING" id="1817895.AUJ95_08285"/>
<dbReference type="PANTHER" id="PTHR43235">
    <property type="entry name" value="GLUTAMINE AMIDOTRANSFERASE PB2B2.05-RELATED"/>
    <property type="match status" value="1"/>
</dbReference>
<organism evidence="1 2">
    <name type="scientific">Candidatus Desantisbacteria bacterium CG2_30_40_21</name>
    <dbReference type="NCBI Taxonomy" id="1817895"/>
    <lineage>
        <taxon>Bacteria</taxon>
        <taxon>Candidatus Desantisiibacteriota</taxon>
    </lineage>
</organism>
<dbReference type="InterPro" id="IPR044668">
    <property type="entry name" value="PuuD-like"/>
</dbReference>
<dbReference type="InterPro" id="IPR029062">
    <property type="entry name" value="Class_I_gatase-like"/>
</dbReference>
<dbReference type="PANTHER" id="PTHR43235:SF1">
    <property type="entry name" value="GLUTAMINE AMIDOTRANSFERASE PB2B2.05-RELATED"/>
    <property type="match status" value="1"/>
</dbReference>
<dbReference type="AlphaFoldDB" id="A0A1J5DMC8"/>
<reference evidence="1 2" key="1">
    <citation type="journal article" date="2016" name="Environ. Microbiol.">
        <title>Genomic resolution of a cold subsurface aquifer community provides metabolic insights for novel microbes adapted to high CO concentrations.</title>
        <authorList>
            <person name="Probst A.J."/>
            <person name="Castelle C.J."/>
            <person name="Singh A."/>
            <person name="Brown C.T."/>
            <person name="Anantharaman K."/>
            <person name="Sharon I."/>
            <person name="Hug L.A."/>
            <person name="Burstein D."/>
            <person name="Emerson J.B."/>
            <person name="Thomas B.C."/>
            <person name="Banfield J.F."/>
        </authorList>
    </citation>
    <scope>NUCLEOTIDE SEQUENCE [LARGE SCALE GENOMIC DNA]</scope>
    <source>
        <strain evidence="1">CG2_30_40_21</strain>
    </source>
</reference>
<dbReference type="SUPFAM" id="SSF52317">
    <property type="entry name" value="Class I glutamine amidotransferase-like"/>
    <property type="match status" value="1"/>
</dbReference>
<comment type="caution">
    <text evidence="1">The sequence shown here is derived from an EMBL/GenBank/DDBJ whole genome shotgun (WGS) entry which is preliminary data.</text>
</comment>
<dbReference type="Proteomes" id="UP000183085">
    <property type="component" value="Unassembled WGS sequence"/>
</dbReference>
<proteinExistence type="predicted"/>
<name>A0A1J5DMC8_9BACT</name>
<protein>
    <submittedName>
        <fullName evidence="1">Uncharacterized protein</fullName>
    </submittedName>
</protein>
<dbReference type="GO" id="GO:0005829">
    <property type="term" value="C:cytosol"/>
    <property type="evidence" value="ECO:0007669"/>
    <property type="project" value="TreeGrafter"/>
</dbReference>
<sequence>MVNSSHHQAVKNVGQGLVVSAISSDGIIEAIESMDGLFLGVQWHPERMEEESSKQIFSFVAQETLSFSIT</sequence>
<dbReference type="Gene3D" id="3.40.50.880">
    <property type="match status" value="1"/>
</dbReference>
<dbReference type="InterPro" id="IPR011697">
    <property type="entry name" value="Peptidase_C26"/>
</dbReference>
<gene>
    <name evidence="1" type="ORF">AUJ95_08285</name>
</gene>
<evidence type="ECO:0000313" key="2">
    <source>
        <dbReference type="Proteomes" id="UP000183085"/>
    </source>
</evidence>
<dbReference type="Pfam" id="PF07722">
    <property type="entry name" value="Peptidase_C26"/>
    <property type="match status" value="1"/>
</dbReference>
<dbReference type="PROSITE" id="PS51273">
    <property type="entry name" value="GATASE_TYPE_1"/>
    <property type="match status" value="1"/>
</dbReference>
<dbReference type="GO" id="GO:0016811">
    <property type="term" value="F:hydrolase activity, acting on carbon-nitrogen (but not peptide) bonds, in linear amides"/>
    <property type="evidence" value="ECO:0007669"/>
    <property type="project" value="InterPro"/>
</dbReference>